<keyword evidence="3 8" id="KW-0378">Hydrolase</keyword>
<dbReference type="Proteomes" id="UP000179807">
    <property type="component" value="Unassembled WGS sequence"/>
</dbReference>
<evidence type="ECO:0000256" key="1">
    <source>
        <dbReference type="ARBA" id="ARBA00001936"/>
    </source>
</evidence>
<organism evidence="10 11">
    <name type="scientific">Tritrichomonas foetus</name>
    <dbReference type="NCBI Taxonomy" id="1144522"/>
    <lineage>
        <taxon>Eukaryota</taxon>
        <taxon>Metamonada</taxon>
        <taxon>Parabasalia</taxon>
        <taxon>Tritrichomonadida</taxon>
        <taxon>Tritrichomonadidae</taxon>
        <taxon>Tritrichomonas</taxon>
    </lineage>
</organism>
<dbReference type="GO" id="GO:0005737">
    <property type="term" value="C:cytoplasm"/>
    <property type="evidence" value="ECO:0007669"/>
    <property type="project" value="TreeGrafter"/>
</dbReference>
<keyword evidence="11" id="KW-1185">Reference proteome</keyword>
<dbReference type="GeneID" id="94824546"/>
<sequence length="418" mass="47528">MNQTDLLSVMEFYKSVIKTDLSDYENNIRQLTLPIVPTQIVINLCNSIAKICQTEPNILHLSSNYIVVGDLHGHILDLLRIFKRFMLPPQQNYIFLGDLVDRGEFSTEVVILIYILKSLFPRNVYVIRGNHEFSQICQRGGFSCELYSVYPDSNVEAAFFRSFAYLPLGAIVGNSQMSYLLVHGGIGPNVHSLSDIESIQRPLTASDDDIANSILWSDPNPHITDFKPSSRGSGYFYGKDALSKFLADNNLKLLVRGHECVQNGIERQIDGMITVFSASYYCGISPNKAGVLLMRNNGKIEEFIMPPLKYLKRDQVCFLGNESDYAFRVSPSFSASMTPPKMKREEIIPKVTLLPNLEARPRGQRIRSSSELNMTTARKKVSSMHCESRVMFDLIDRKKKKDETRMFRNFKNMSSTFH</sequence>
<comment type="similarity">
    <text evidence="8">Belongs to the PPP phosphatase family.</text>
</comment>
<dbReference type="SUPFAM" id="SSF56300">
    <property type="entry name" value="Metallo-dependent phosphatases"/>
    <property type="match status" value="1"/>
</dbReference>
<dbReference type="RefSeq" id="XP_068370823.1">
    <property type="nucleotide sequence ID" value="XM_068489842.1"/>
</dbReference>
<dbReference type="SMART" id="SM00156">
    <property type="entry name" value="PP2Ac"/>
    <property type="match status" value="1"/>
</dbReference>
<proteinExistence type="inferred from homology"/>
<dbReference type="InterPro" id="IPR004843">
    <property type="entry name" value="Calcineurin-like_PHP"/>
</dbReference>
<keyword evidence="5" id="KW-0464">Manganese</keyword>
<comment type="catalytic activity">
    <reaction evidence="6">
        <text>O-phospho-L-seryl-[protein] + H2O = L-seryl-[protein] + phosphate</text>
        <dbReference type="Rhea" id="RHEA:20629"/>
        <dbReference type="Rhea" id="RHEA-COMP:9863"/>
        <dbReference type="Rhea" id="RHEA-COMP:11604"/>
        <dbReference type="ChEBI" id="CHEBI:15377"/>
        <dbReference type="ChEBI" id="CHEBI:29999"/>
        <dbReference type="ChEBI" id="CHEBI:43474"/>
        <dbReference type="ChEBI" id="CHEBI:83421"/>
        <dbReference type="EC" id="3.1.3.16"/>
    </reaction>
</comment>
<dbReference type="GO" id="GO:0005634">
    <property type="term" value="C:nucleus"/>
    <property type="evidence" value="ECO:0007669"/>
    <property type="project" value="TreeGrafter"/>
</dbReference>
<dbReference type="InterPro" id="IPR029052">
    <property type="entry name" value="Metallo-depent_PP-like"/>
</dbReference>
<evidence type="ECO:0000256" key="4">
    <source>
        <dbReference type="ARBA" id="ARBA00022912"/>
    </source>
</evidence>
<dbReference type="Pfam" id="PF00149">
    <property type="entry name" value="Metallophos"/>
    <property type="match status" value="1"/>
</dbReference>
<feature type="domain" description="Serine/threonine specific protein phosphatases" evidence="9">
    <location>
        <begin position="127"/>
        <end position="132"/>
    </location>
</feature>
<gene>
    <name evidence="10" type="primary">dis2</name>
    <name evidence="10" type="ORF">TRFO_00995</name>
</gene>
<dbReference type="EMBL" id="MLAK01000001">
    <property type="protein sequence ID" value="OHT17687.1"/>
    <property type="molecule type" value="Genomic_DNA"/>
</dbReference>
<dbReference type="PROSITE" id="PS00125">
    <property type="entry name" value="SER_THR_PHOSPHATASE"/>
    <property type="match status" value="1"/>
</dbReference>
<comment type="cofactor">
    <cofactor evidence="1">
        <name>Mn(2+)</name>
        <dbReference type="ChEBI" id="CHEBI:29035"/>
    </cofactor>
</comment>
<evidence type="ECO:0000256" key="3">
    <source>
        <dbReference type="ARBA" id="ARBA00022801"/>
    </source>
</evidence>
<protein>
    <recommendedName>
        <fullName evidence="8">Serine/threonine-protein phosphatase</fullName>
        <ecNumber evidence="8">3.1.3.16</ecNumber>
    </recommendedName>
</protein>
<dbReference type="InterPro" id="IPR050341">
    <property type="entry name" value="PP1_catalytic_subunit"/>
</dbReference>
<dbReference type="GO" id="GO:0004722">
    <property type="term" value="F:protein serine/threonine phosphatase activity"/>
    <property type="evidence" value="ECO:0007669"/>
    <property type="project" value="UniProtKB-EC"/>
</dbReference>
<dbReference type="Gene3D" id="3.60.21.10">
    <property type="match status" value="1"/>
</dbReference>
<evidence type="ECO:0000259" key="9">
    <source>
        <dbReference type="PROSITE" id="PS00125"/>
    </source>
</evidence>
<dbReference type="InterPro" id="IPR006186">
    <property type="entry name" value="Ser/Thr-sp_prot-phosphatase"/>
</dbReference>
<keyword evidence="4" id="KW-0904">Protein phosphatase</keyword>
<dbReference type="GO" id="GO:0046872">
    <property type="term" value="F:metal ion binding"/>
    <property type="evidence" value="ECO:0007669"/>
    <property type="project" value="UniProtKB-KW"/>
</dbReference>
<dbReference type="EC" id="3.1.3.16" evidence="8"/>
<comment type="caution">
    <text evidence="10">The sequence shown here is derived from an EMBL/GenBank/DDBJ whole genome shotgun (WGS) entry which is preliminary data.</text>
</comment>
<reference evidence="10" key="1">
    <citation type="submission" date="2016-10" db="EMBL/GenBank/DDBJ databases">
        <authorList>
            <person name="Benchimol M."/>
            <person name="Almeida L.G."/>
            <person name="Vasconcelos A.T."/>
            <person name="Perreira-Neves A."/>
            <person name="Rosa I.A."/>
            <person name="Tasca T."/>
            <person name="Bogo M.R."/>
            <person name="de Souza W."/>
        </authorList>
    </citation>
    <scope>NUCLEOTIDE SEQUENCE [LARGE SCALE GENOMIC DNA]</scope>
    <source>
        <strain evidence="10">K</strain>
    </source>
</reference>
<comment type="catalytic activity">
    <reaction evidence="7 8">
        <text>O-phospho-L-threonyl-[protein] + H2O = L-threonyl-[protein] + phosphate</text>
        <dbReference type="Rhea" id="RHEA:47004"/>
        <dbReference type="Rhea" id="RHEA-COMP:11060"/>
        <dbReference type="Rhea" id="RHEA-COMP:11605"/>
        <dbReference type="ChEBI" id="CHEBI:15377"/>
        <dbReference type="ChEBI" id="CHEBI:30013"/>
        <dbReference type="ChEBI" id="CHEBI:43474"/>
        <dbReference type="ChEBI" id="CHEBI:61977"/>
        <dbReference type="EC" id="3.1.3.16"/>
    </reaction>
</comment>
<dbReference type="PANTHER" id="PTHR11668">
    <property type="entry name" value="SERINE/THREONINE PROTEIN PHOSPHATASE"/>
    <property type="match status" value="1"/>
</dbReference>
<dbReference type="CDD" id="cd00144">
    <property type="entry name" value="MPP_PPP_family"/>
    <property type="match status" value="1"/>
</dbReference>
<evidence type="ECO:0000256" key="5">
    <source>
        <dbReference type="ARBA" id="ARBA00023211"/>
    </source>
</evidence>
<dbReference type="VEuPathDB" id="TrichDB:TRFO_00995"/>
<evidence type="ECO:0000313" key="10">
    <source>
        <dbReference type="EMBL" id="OHT17687.1"/>
    </source>
</evidence>
<evidence type="ECO:0000256" key="8">
    <source>
        <dbReference type="RuleBase" id="RU004273"/>
    </source>
</evidence>
<evidence type="ECO:0000313" key="11">
    <source>
        <dbReference type="Proteomes" id="UP000179807"/>
    </source>
</evidence>
<name>A0A1J4L2E8_9EUKA</name>
<evidence type="ECO:0000256" key="7">
    <source>
        <dbReference type="ARBA" id="ARBA00048336"/>
    </source>
</evidence>
<dbReference type="PANTHER" id="PTHR11668:SF300">
    <property type="entry name" value="SERINE_THREONINE-PROTEIN PHOSPHATASE"/>
    <property type="match status" value="1"/>
</dbReference>
<evidence type="ECO:0000256" key="2">
    <source>
        <dbReference type="ARBA" id="ARBA00022723"/>
    </source>
</evidence>
<accession>A0A1J4L2E8</accession>
<dbReference type="OrthoDB" id="10459682at2759"/>
<dbReference type="AlphaFoldDB" id="A0A1J4L2E8"/>
<dbReference type="PRINTS" id="PR00114">
    <property type="entry name" value="STPHPHTASE"/>
</dbReference>
<evidence type="ECO:0000256" key="6">
    <source>
        <dbReference type="ARBA" id="ARBA00047761"/>
    </source>
</evidence>
<keyword evidence="2" id="KW-0479">Metal-binding</keyword>